<dbReference type="SMART" id="SM00429">
    <property type="entry name" value="IPT"/>
    <property type="match status" value="1"/>
</dbReference>
<feature type="non-terminal residue" evidence="3">
    <location>
        <position position="1"/>
    </location>
</feature>
<dbReference type="EMBL" id="JAHRIP010044581">
    <property type="protein sequence ID" value="MEQ2297790.1"/>
    <property type="molecule type" value="Genomic_DNA"/>
</dbReference>
<dbReference type="PANTHER" id="PTHR46769">
    <property type="entry name" value="POLYCYSTIC KIDNEY AND HEPATIC DISEASE 1 (AUTOSOMAL RECESSIVE)-LIKE 1"/>
    <property type="match status" value="1"/>
</dbReference>
<dbReference type="InterPro" id="IPR002909">
    <property type="entry name" value="IPT_dom"/>
</dbReference>
<dbReference type="CDD" id="cd00603">
    <property type="entry name" value="IPT_PCSR"/>
    <property type="match status" value="1"/>
</dbReference>
<reference evidence="3 4" key="1">
    <citation type="submission" date="2021-06" db="EMBL/GenBank/DDBJ databases">
        <authorList>
            <person name="Palmer J.M."/>
        </authorList>
    </citation>
    <scope>NUCLEOTIDE SEQUENCE [LARGE SCALE GENOMIC DNA]</scope>
    <source>
        <strain evidence="3 4">AS_MEX2019</strain>
        <tissue evidence="3">Muscle</tissue>
    </source>
</reference>
<dbReference type="Proteomes" id="UP001469553">
    <property type="component" value="Unassembled WGS sequence"/>
</dbReference>
<dbReference type="InterPro" id="IPR014756">
    <property type="entry name" value="Ig_E-set"/>
</dbReference>
<evidence type="ECO:0000313" key="4">
    <source>
        <dbReference type="Proteomes" id="UP001469553"/>
    </source>
</evidence>
<dbReference type="Pfam" id="PF01833">
    <property type="entry name" value="TIG"/>
    <property type="match status" value="1"/>
</dbReference>
<dbReference type="SUPFAM" id="SSF81296">
    <property type="entry name" value="E set domains"/>
    <property type="match status" value="1"/>
</dbReference>
<gene>
    <name evidence="3" type="ORF">AMECASPLE_038284</name>
</gene>
<evidence type="ECO:0000259" key="2">
    <source>
        <dbReference type="SMART" id="SM00429"/>
    </source>
</evidence>
<feature type="domain" description="IPT/TIG" evidence="2">
    <location>
        <begin position="24"/>
        <end position="111"/>
    </location>
</feature>
<dbReference type="InterPro" id="IPR013783">
    <property type="entry name" value="Ig-like_fold"/>
</dbReference>
<dbReference type="PANTHER" id="PTHR46769:SF1">
    <property type="entry name" value="FIBROCYSTIN"/>
    <property type="match status" value="1"/>
</dbReference>
<dbReference type="InterPro" id="IPR052387">
    <property type="entry name" value="Fibrocystin"/>
</dbReference>
<evidence type="ECO:0000313" key="3">
    <source>
        <dbReference type="EMBL" id="MEQ2297790.1"/>
    </source>
</evidence>
<accession>A0ABV0YVB0</accession>
<organism evidence="3 4">
    <name type="scientific">Ameca splendens</name>
    <dbReference type="NCBI Taxonomy" id="208324"/>
    <lineage>
        <taxon>Eukaryota</taxon>
        <taxon>Metazoa</taxon>
        <taxon>Chordata</taxon>
        <taxon>Craniata</taxon>
        <taxon>Vertebrata</taxon>
        <taxon>Euteleostomi</taxon>
        <taxon>Actinopterygii</taxon>
        <taxon>Neopterygii</taxon>
        <taxon>Teleostei</taxon>
        <taxon>Neoteleostei</taxon>
        <taxon>Acanthomorphata</taxon>
        <taxon>Ovalentaria</taxon>
        <taxon>Atherinomorphae</taxon>
        <taxon>Cyprinodontiformes</taxon>
        <taxon>Goodeidae</taxon>
        <taxon>Ameca</taxon>
    </lineage>
</organism>
<name>A0ABV0YVB0_9TELE</name>
<protein>
    <recommendedName>
        <fullName evidence="2">IPT/TIG domain-containing protein</fullName>
    </recommendedName>
</protein>
<dbReference type="Gene3D" id="2.60.40.10">
    <property type="entry name" value="Immunoglobulins"/>
    <property type="match status" value="1"/>
</dbReference>
<keyword evidence="4" id="KW-1185">Reference proteome</keyword>
<sequence length="151" mass="16504">SSTEKNLYWVSSLSKLSMFQTFAEVTGVSPSKGSIMGGTLLTIHGRFFDQTDEPARVLVGGLPCEVQSVADDRITCRTAERRVNEDRKLYPGENRAASFCLSGESATLQPTCVIMRLTSVSMTPGGAPSVIKAPNCCRIVKPRWVSMEQNR</sequence>
<keyword evidence="1" id="KW-0732">Signal</keyword>
<proteinExistence type="predicted"/>
<evidence type="ECO:0000256" key="1">
    <source>
        <dbReference type="ARBA" id="ARBA00022729"/>
    </source>
</evidence>
<comment type="caution">
    <text evidence="3">The sequence shown here is derived from an EMBL/GenBank/DDBJ whole genome shotgun (WGS) entry which is preliminary data.</text>
</comment>